<feature type="domain" description="PcRGLX/YetA-like C-terminal alpha/alpha toroid" evidence="3">
    <location>
        <begin position="444"/>
        <end position="854"/>
    </location>
</feature>
<reference evidence="4" key="1">
    <citation type="submission" date="2015-09" db="EMBL/GenBank/DDBJ databases">
        <authorList>
            <consortium name="Pathogen Informatics"/>
        </authorList>
    </citation>
    <scope>NUCLEOTIDE SEQUENCE [LARGE SCALE GENOMIC DNA]</scope>
    <source>
        <strain evidence="4">2789STDY5608850</strain>
    </source>
</reference>
<feature type="domain" description="PcRGLX/YetA-like N-terminal RIFT barrel" evidence="1">
    <location>
        <begin position="2"/>
        <end position="68"/>
    </location>
</feature>
<name>A0A174KYZ9_9FIRM</name>
<proteinExistence type="predicted"/>
<dbReference type="EMBL" id="CYZE01000020">
    <property type="protein sequence ID" value="CUP17524.1"/>
    <property type="molecule type" value="Genomic_DNA"/>
</dbReference>
<dbReference type="PANTHER" id="PTHR40081">
    <property type="entry name" value="CONCANAVALIN A-LIKE LECTIN/GLUCANASE"/>
    <property type="match status" value="1"/>
</dbReference>
<dbReference type="Pfam" id="PF19501">
    <property type="entry name" value="PcRGLX_1st"/>
    <property type="match status" value="1"/>
</dbReference>
<dbReference type="Pfam" id="PF21345">
    <property type="entry name" value="PcRGLX_2nd"/>
    <property type="match status" value="1"/>
</dbReference>
<evidence type="ECO:0000259" key="1">
    <source>
        <dbReference type="Pfam" id="PF19501"/>
    </source>
</evidence>
<dbReference type="InterPro" id="IPR048330">
    <property type="entry name" value="PcRGLX/YetA_2nd"/>
</dbReference>
<evidence type="ECO:0000259" key="3">
    <source>
        <dbReference type="Pfam" id="PF21346"/>
    </source>
</evidence>
<dbReference type="AlphaFoldDB" id="A0A174KYZ9"/>
<dbReference type="RefSeq" id="WP_055659585.1">
    <property type="nucleotide sequence ID" value="NZ_CABIXC010000020.1"/>
</dbReference>
<evidence type="ECO:0000259" key="2">
    <source>
        <dbReference type="Pfam" id="PF21345"/>
    </source>
</evidence>
<protein>
    <recommendedName>
        <fullName evidence="6">Tat pathway signal sequence domain protein</fullName>
    </recommendedName>
</protein>
<dbReference type="Proteomes" id="UP000095651">
    <property type="component" value="Unassembled WGS sequence"/>
</dbReference>
<sequence length="876" mass="100931">MRLHNLGDRVKSGLTSWGCMWNQGRCSVDTEYVLRNEDGSAQRMQSRVTAFWPDGSVKWTAHTADAGKLSEVIEVAPADGGCQRKGELEVEVKRLEGQRIITAGSVAVVIPDEGKWLFERLEVNGELRAGHAGAVLILEESANIHGRTVRTEKEYEGLVERVTLEEEGPVRAVVKFEGTHVSEEGERKLPFVIRMMIGLESEKVDFVHTFLYDGDEERDFLKGIGLRLEVPMEDEMYNRHVEVQGDYGVFHETAAELLTWRPRLPEQIYRDQMAGKRLVLGGNEKELVESVLKDMPFWDTYDVCQDSPTHYRIRKKTEGETCCYLDCLHGMRTEGAAAFGNGNKSVAFSIRDFWQTYPSGYTFKGLTKERAEAFVWLYSPSAEAMDFRHYAERGYNQVYYEGYDYKGGTPYGIASTSEYSIAFYDAVIPEGEKLEALSEMVDHPAQYVGDPGFYHEMRAFGYWSLPEKSCETEMWLEEQLDRAAAFYEGEVEQRNWYGLFNYGDFMHTYDRERHMWRYDMGGYAWDNTELVPTLWLWLMFMRTGRPDVFSLAEKLSRHASEVDVYHMGKYRGLGSRHNVRHWGCPCKEARIAMAAHHRFYYYMTGDHRLEDIFEELKDNEMTFLNRDPLGDFYEKADMVCKSHARTGPDWSSLCANWLTQWERKNDPLYRDKIMTGMEDIKKAPLQLVSGPDFEFDPETVHLRYIGERAAGGTHLQICMGAPQVWMEMAELLEDEEWKRMMANYGRFYYLPREKQLEESGGIIGDREFSLPFMAAAMGAYGAEYFQDTALAETTWGHLLHAILCEGNHQGLECVTRKHEGNREYLTEIPWISTNFAAQWCLNVIMALDFIRDTLPKTLHEADLLVAGMPEGSFRKA</sequence>
<evidence type="ECO:0000313" key="4">
    <source>
        <dbReference type="EMBL" id="CUP17524.1"/>
    </source>
</evidence>
<organism evidence="4 5">
    <name type="scientific">Hungatella hathewayi</name>
    <dbReference type="NCBI Taxonomy" id="154046"/>
    <lineage>
        <taxon>Bacteria</taxon>
        <taxon>Bacillati</taxon>
        <taxon>Bacillota</taxon>
        <taxon>Clostridia</taxon>
        <taxon>Lachnospirales</taxon>
        <taxon>Lachnospiraceae</taxon>
        <taxon>Hungatella</taxon>
    </lineage>
</organism>
<dbReference type="PANTHER" id="PTHR40081:SF1">
    <property type="entry name" value="TAT PATHWAY SIGNAL SEQUENCE DOMAIN PROTEIN"/>
    <property type="match status" value="1"/>
</dbReference>
<evidence type="ECO:0008006" key="6">
    <source>
        <dbReference type="Google" id="ProtNLM"/>
    </source>
</evidence>
<dbReference type="Pfam" id="PF21346">
    <property type="entry name" value="PcRGLX_3rd"/>
    <property type="match status" value="1"/>
</dbReference>
<dbReference type="InterPro" id="IPR045793">
    <property type="entry name" value="PcRGLX/YetA-like"/>
</dbReference>
<dbReference type="InterPro" id="IPR048331">
    <property type="entry name" value="PcRGLX/YetA_3rd"/>
</dbReference>
<dbReference type="InterPro" id="IPR048329">
    <property type="entry name" value="PcRGLX_1st"/>
</dbReference>
<evidence type="ECO:0000313" key="5">
    <source>
        <dbReference type="Proteomes" id="UP000095651"/>
    </source>
</evidence>
<gene>
    <name evidence="4" type="ORF">ERS852407_05199</name>
</gene>
<accession>A0A174KYZ9</accession>
<feature type="domain" description="PcRGLX/YetA-like central beta-sandwich" evidence="2">
    <location>
        <begin position="90"/>
        <end position="438"/>
    </location>
</feature>